<dbReference type="InterPro" id="IPR013325">
    <property type="entry name" value="RNA_pol_sigma_r2"/>
</dbReference>
<evidence type="ECO:0000256" key="5">
    <source>
        <dbReference type="ARBA" id="ARBA00023163"/>
    </source>
</evidence>
<evidence type="ECO:0000313" key="8">
    <source>
        <dbReference type="Proteomes" id="UP001459277"/>
    </source>
</evidence>
<dbReference type="SUPFAM" id="SSF88946">
    <property type="entry name" value="Sigma2 domain of RNA polymerase sigma factors"/>
    <property type="match status" value="1"/>
</dbReference>
<dbReference type="AlphaFoldDB" id="A0AAW2DAL9"/>
<dbReference type="InterPro" id="IPR013324">
    <property type="entry name" value="RNA_pol_sigma_r3/r4-like"/>
</dbReference>
<keyword evidence="5" id="KW-0804">Transcription</keyword>
<dbReference type="InterPro" id="IPR036388">
    <property type="entry name" value="WH-like_DNA-bd_sf"/>
</dbReference>
<dbReference type="InterPro" id="IPR007627">
    <property type="entry name" value="RNA_pol_sigma70_r2"/>
</dbReference>
<feature type="domain" description="RNA polymerase sigma-70" evidence="6">
    <location>
        <begin position="67"/>
        <end position="80"/>
    </location>
</feature>
<dbReference type="Proteomes" id="UP001459277">
    <property type="component" value="Unassembled WGS sequence"/>
</dbReference>
<dbReference type="InterPro" id="IPR014284">
    <property type="entry name" value="RNA_pol_sigma-70_dom"/>
</dbReference>
<dbReference type="PANTHER" id="PTHR30603">
    <property type="entry name" value="RNA POLYMERASE SIGMA FACTOR RPO"/>
    <property type="match status" value="1"/>
</dbReference>
<protein>
    <recommendedName>
        <fullName evidence="6">RNA polymerase sigma-70 domain-containing protein</fullName>
    </recommendedName>
</protein>
<dbReference type="PROSITE" id="PS00715">
    <property type="entry name" value="SIGMA70_1"/>
    <property type="match status" value="1"/>
</dbReference>
<keyword evidence="8" id="KW-1185">Reference proteome</keyword>
<dbReference type="GO" id="GO:0003677">
    <property type="term" value="F:DNA binding"/>
    <property type="evidence" value="ECO:0007669"/>
    <property type="project" value="UniProtKB-KW"/>
</dbReference>
<dbReference type="InterPro" id="IPR050239">
    <property type="entry name" value="Sigma-70_RNA_pol_init_factors"/>
</dbReference>
<dbReference type="Gene3D" id="1.20.120.1810">
    <property type="match status" value="1"/>
</dbReference>
<evidence type="ECO:0000256" key="1">
    <source>
        <dbReference type="ARBA" id="ARBA00007788"/>
    </source>
</evidence>
<organism evidence="7 8">
    <name type="scientific">Lithocarpus litseifolius</name>
    <dbReference type="NCBI Taxonomy" id="425828"/>
    <lineage>
        <taxon>Eukaryota</taxon>
        <taxon>Viridiplantae</taxon>
        <taxon>Streptophyta</taxon>
        <taxon>Embryophyta</taxon>
        <taxon>Tracheophyta</taxon>
        <taxon>Spermatophyta</taxon>
        <taxon>Magnoliopsida</taxon>
        <taxon>eudicotyledons</taxon>
        <taxon>Gunneridae</taxon>
        <taxon>Pentapetalae</taxon>
        <taxon>rosids</taxon>
        <taxon>fabids</taxon>
        <taxon>Fagales</taxon>
        <taxon>Fagaceae</taxon>
        <taxon>Lithocarpus</taxon>
    </lineage>
</organism>
<evidence type="ECO:0000256" key="3">
    <source>
        <dbReference type="ARBA" id="ARBA00023082"/>
    </source>
</evidence>
<dbReference type="InterPro" id="IPR000943">
    <property type="entry name" value="RNA_pol_sigma70"/>
</dbReference>
<accession>A0AAW2DAL9</accession>
<reference evidence="7 8" key="1">
    <citation type="submission" date="2024-01" db="EMBL/GenBank/DDBJ databases">
        <title>A telomere-to-telomere, gap-free genome of sweet tea (Lithocarpus litseifolius).</title>
        <authorList>
            <person name="Zhou J."/>
        </authorList>
    </citation>
    <scope>NUCLEOTIDE SEQUENCE [LARGE SCALE GENOMIC DNA]</scope>
    <source>
        <strain evidence="7">Zhou-2022a</strain>
        <tissue evidence="7">Leaf</tissue>
    </source>
</reference>
<comment type="similarity">
    <text evidence="1">Belongs to the sigma-70 factor family.</text>
</comment>
<name>A0AAW2DAL9_9ROSI</name>
<comment type="caution">
    <text evidence="7">The sequence shown here is derived from an EMBL/GenBank/DDBJ whole genome shotgun (WGS) entry which is preliminary data.</text>
</comment>
<evidence type="ECO:0000256" key="4">
    <source>
        <dbReference type="ARBA" id="ARBA00023125"/>
    </source>
</evidence>
<gene>
    <name evidence="7" type="ORF">SO802_009167</name>
</gene>
<dbReference type="SUPFAM" id="SSF88659">
    <property type="entry name" value="Sigma3 and sigma4 domains of RNA polymerase sigma factors"/>
    <property type="match status" value="1"/>
</dbReference>
<keyword evidence="3" id="KW-0731">Sigma factor</keyword>
<evidence type="ECO:0000313" key="7">
    <source>
        <dbReference type="EMBL" id="KAL0007665.1"/>
    </source>
</evidence>
<keyword evidence="2" id="KW-0805">Transcription regulation</keyword>
<dbReference type="Pfam" id="PF04542">
    <property type="entry name" value="Sigma70_r2"/>
    <property type="match status" value="1"/>
</dbReference>
<dbReference type="Gene3D" id="1.10.10.10">
    <property type="entry name" value="Winged helix-like DNA-binding domain superfamily/Winged helix DNA-binding domain"/>
    <property type="match status" value="1"/>
</dbReference>
<dbReference type="PANTHER" id="PTHR30603:SF47">
    <property type="entry name" value="RNA POLYMERASE SIGMA FACTOR SIGD, CHLOROPLASTIC"/>
    <property type="match status" value="1"/>
</dbReference>
<keyword evidence="4" id="KW-0238">DNA-binding</keyword>
<evidence type="ECO:0000256" key="2">
    <source>
        <dbReference type="ARBA" id="ARBA00023015"/>
    </source>
</evidence>
<dbReference type="GO" id="GO:0016987">
    <property type="term" value="F:sigma factor activity"/>
    <property type="evidence" value="ECO:0007669"/>
    <property type="project" value="UniProtKB-KW"/>
</dbReference>
<sequence length="201" mass="22750">MRIGVREALGCETISKQLAKVIGMKRRSVDKILCEGRESRQKLARSYCRLVVSIAKGYQGRGLSFQDLIQEGSIGLLRGVDCGEIEPERGHKLSTYVGWWIKKAITGTITNDTILVRLPDIIAGPGETMPEKMIKKQLMKQEVDKLLKTLDKREEHILRLRFGLNGEPPRSCEEIGGLLSCQGRGFARSMSFHYQIYEREL</sequence>
<dbReference type="GO" id="GO:0006352">
    <property type="term" value="P:DNA-templated transcription initiation"/>
    <property type="evidence" value="ECO:0007669"/>
    <property type="project" value="InterPro"/>
</dbReference>
<proteinExistence type="inferred from homology"/>
<dbReference type="EMBL" id="JAZDWU010000003">
    <property type="protein sequence ID" value="KAL0007665.1"/>
    <property type="molecule type" value="Genomic_DNA"/>
</dbReference>
<dbReference type="NCBIfam" id="TIGR02937">
    <property type="entry name" value="sigma70-ECF"/>
    <property type="match status" value="1"/>
</dbReference>
<evidence type="ECO:0000259" key="6">
    <source>
        <dbReference type="PROSITE" id="PS00715"/>
    </source>
</evidence>